<feature type="chain" id="PRO_5012711424" description="Carbohydrate esterase family 16 protein" evidence="2">
    <location>
        <begin position="19"/>
        <end position="340"/>
    </location>
</feature>
<dbReference type="Proteomes" id="UP000193689">
    <property type="component" value="Unassembled WGS sequence"/>
</dbReference>
<name>A0A1Y2DQ66_9PEZI</name>
<dbReference type="Pfam" id="PF00657">
    <property type="entry name" value="Lipase_GDSL"/>
    <property type="match status" value="1"/>
</dbReference>
<dbReference type="InterPro" id="IPR036514">
    <property type="entry name" value="SGNH_hydro_sf"/>
</dbReference>
<dbReference type="GeneID" id="63773519"/>
<proteinExistence type="predicted"/>
<dbReference type="EMBL" id="MCFJ01000010">
    <property type="protein sequence ID" value="ORY61428.1"/>
    <property type="molecule type" value="Genomic_DNA"/>
</dbReference>
<dbReference type="InterPro" id="IPR001087">
    <property type="entry name" value="GDSL"/>
</dbReference>
<dbReference type="Gene3D" id="3.40.50.1110">
    <property type="entry name" value="SGNH hydrolase"/>
    <property type="match status" value="1"/>
</dbReference>
<dbReference type="RefSeq" id="XP_040713505.1">
    <property type="nucleotide sequence ID" value="XM_040857307.1"/>
</dbReference>
<protein>
    <recommendedName>
        <fullName evidence="5">Carbohydrate esterase family 16 protein</fullName>
    </recommendedName>
</protein>
<evidence type="ECO:0000256" key="1">
    <source>
        <dbReference type="ARBA" id="ARBA00022801"/>
    </source>
</evidence>
<sequence length="340" mass="37217">MMLPTAASLALLALRVQASPLEKRVEASCTASSEWPGWDGIKYAFIFGDSYTQTGFNYTLDAPSQTNPLGNPTYPGWTSSNGPNWVDFLTVEYNASLLQTYNLAYGGATVDSALVAPYIDTVLSLKDQVLTEFVPAYTGNSPLAPNAPNWTAADSIFGFWIGINDVGNSYWLDTATLNAQIFDVYSGLVDAIYAAGGRNFFFVNVPPTDRSPLMLGQTEWAITTIKADIEAFNGLLSEMTRNLTDKHEGEVNVWVYDANTAFGEVLDDPAVYEQTAGYKNTTAYCEDYENGTPAWDTLIENCGIPVDEYFWLNSLHPTYHMHEVVAEKVAESLASGPTVC</sequence>
<reference evidence="3 4" key="1">
    <citation type="submission" date="2016-07" db="EMBL/GenBank/DDBJ databases">
        <title>Pervasive Adenine N6-methylation of Active Genes in Fungi.</title>
        <authorList>
            <consortium name="DOE Joint Genome Institute"/>
            <person name="Mondo S.J."/>
            <person name="Dannebaum R.O."/>
            <person name="Kuo R.C."/>
            <person name="Labutti K."/>
            <person name="Haridas S."/>
            <person name="Kuo A."/>
            <person name="Salamov A."/>
            <person name="Ahrendt S.R."/>
            <person name="Lipzen A."/>
            <person name="Sullivan W."/>
            <person name="Andreopoulos W.B."/>
            <person name="Clum A."/>
            <person name="Lindquist E."/>
            <person name="Daum C."/>
            <person name="Ramamoorthy G.K."/>
            <person name="Gryganskyi A."/>
            <person name="Culley D."/>
            <person name="Magnuson J.K."/>
            <person name="James T.Y."/>
            <person name="O'Malley M.A."/>
            <person name="Stajich J.E."/>
            <person name="Spatafora J.W."/>
            <person name="Visel A."/>
            <person name="Grigoriev I.V."/>
        </authorList>
    </citation>
    <scope>NUCLEOTIDE SEQUENCE [LARGE SCALE GENOMIC DNA]</scope>
    <source>
        <strain evidence="3 4">CBS 129021</strain>
    </source>
</reference>
<evidence type="ECO:0000256" key="2">
    <source>
        <dbReference type="SAM" id="SignalP"/>
    </source>
</evidence>
<evidence type="ECO:0008006" key="5">
    <source>
        <dbReference type="Google" id="ProtNLM"/>
    </source>
</evidence>
<dbReference type="InterPro" id="IPR051058">
    <property type="entry name" value="GDSL_Est/Lipase"/>
</dbReference>
<dbReference type="InParanoid" id="A0A1Y2DQ66"/>
<keyword evidence="4" id="KW-1185">Reference proteome</keyword>
<dbReference type="OrthoDB" id="1600564at2759"/>
<keyword evidence="2" id="KW-0732">Signal</keyword>
<dbReference type="SUPFAM" id="SSF52266">
    <property type="entry name" value="SGNH hydrolase"/>
    <property type="match status" value="1"/>
</dbReference>
<gene>
    <name evidence="3" type="ORF">BCR38DRAFT_373253</name>
</gene>
<dbReference type="CDD" id="cd01846">
    <property type="entry name" value="fatty_acyltransferase_like"/>
    <property type="match status" value="1"/>
</dbReference>
<organism evidence="3 4">
    <name type="scientific">Pseudomassariella vexata</name>
    <dbReference type="NCBI Taxonomy" id="1141098"/>
    <lineage>
        <taxon>Eukaryota</taxon>
        <taxon>Fungi</taxon>
        <taxon>Dikarya</taxon>
        <taxon>Ascomycota</taxon>
        <taxon>Pezizomycotina</taxon>
        <taxon>Sordariomycetes</taxon>
        <taxon>Xylariomycetidae</taxon>
        <taxon>Amphisphaeriales</taxon>
        <taxon>Pseudomassariaceae</taxon>
        <taxon>Pseudomassariella</taxon>
    </lineage>
</organism>
<evidence type="ECO:0000313" key="3">
    <source>
        <dbReference type="EMBL" id="ORY61428.1"/>
    </source>
</evidence>
<keyword evidence="1" id="KW-0378">Hydrolase</keyword>
<dbReference type="GO" id="GO:0016788">
    <property type="term" value="F:hydrolase activity, acting on ester bonds"/>
    <property type="evidence" value="ECO:0007669"/>
    <property type="project" value="InterPro"/>
</dbReference>
<dbReference type="PANTHER" id="PTHR45648:SF85">
    <property type="entry name" value="A, PUTATIVE (AFU_ORTHOLOGUE AFUA_2G10760)-RELATED"/>
    <property type="match status" value="1"/>
</dbReference>
<accession>A0A1Y2DQ66</accession>
<evidence type="ECO:0000313" key="4">
    <source>
        <dbReference type="Proteomes" id="UP000193689"/>
    </source>
</evidence>
<dbReference type="PANTHER" id="PTHR45648">
    <property type="entry name" value="GDSL LIPASE/ACYLHYDROLASE FAMILY PROTEIN (AFU_ORTHOLOGUE AFUA_4G14700)"/>
    <property type="match status" value="1"/>
</dbReference>
<feature type="signal peptide" evidence="2">
    <location>
        <begin position="1"/>
        <end position="18"/>
    </location>
</feature>
<comment type="caution">
    <text evidence="3">The sequence shown here is derived from an EMBL/GenBank/DDBJ whole genome shotgun (WGS) entry which is preliminary data.</text>
</comment>
<dbReference type="AlphaFoldDB" id="A0A1Y2DQ66"/>